<evidence type="ECO:0000313" key="4">
    <source>
        <dbReference type="EMBL" id="EYD71541.1"/>
    </source>
</evidence>
<evidence type="ECO:0000256" key="2">
    <source>
        <dbReference type="ARBA" id="ARBA00022803"/>
    </source>
</evidence>
<evidence type="ECO:0000256" key="1">
    <source>
        <dbReference type="ARBA" id="ARBA00022737"/>
    </source>
</evidence>
<comment type="caution">
    <text evidence="4">The sequence shown here is derived from an EMBL/GenBank/DDBJ whole genome shotgun (WGS) entry which is preliminary data.</text>
</comment>
<dbReference type="AlphaFoldDB" id="A0A017HB21"/>
<gene>
    <name evidence="4" type="ORF">Rumeso_04942</name>
</gene>
<keyword evidence="3" id="KW-0732">Signal</keyword>
<dbReference type="PANTHER" id="PTHR44858:SF1">
    <property type="entry name" value="UDP-N-ACETYLGLUCOSAMINE--PEPTIDE N-ACETYLGLUCOSAMINYLTRANSFERASE SPINDLY-RELATED"/>
    <property type="match status" value="1"/>
</dbReference>
<keyword evidence="5" id="KW-1185">Reference proteome</keyword>
<dbReference type="SUPFAM" id="SSF48452">
    <property type="entry name" value="TPR-like"/>
    <property type="match status" value="1"/>
</dbReference>
<organism evidence="4 5">
    <name type="scientific">Rubellimicrobium mesophilum DSM 19309</name>
    <dbReference type="NCBI Taxonomy" id="442562"/>
    <lineage>
        <taxon>Bacteria</taxon>
        <taxon>Pseudomonadati</taxon>
        <taxon>Pseudomonadota</taxon>
        <taxon>Alphaproteobacteria</taxon>
        <taxon>Rhodobacterales</taxon>
        <taxon>Roseobacteraceae</taxon>
        <taxon>Rubellimicrobium</taxon>
    </lineage>
</organism>
<keyword evidence="1" id="KW-0677">Repeat</keyword>
<proteinExistence type="predicted"/>
<dbReference type="RefSeq" id="WP_037284290.1">
    <property type="nucleotide sequence ID" value="NZ_KK088637.1"/>
</dbReference>
<name>A0A017HB21_9RHOB</name>
<sequence length="369" mass="39094">MIPRFPPPGLVPALCLLAAPALAGPAEDCRNPDLARADRIAPCTAAIGAAADVADKADLLLYRGANLYNTGDYAAAEADFAAARKLRPDWADPYVERGYMLQSQGDDAGAAAEMREGLRVEPGSTYAVVGLMSLLADAGRWQECFDTVALASPAAQSDPEVVANRGRCRAELGDHEAALADDRDAIARGYDEAWVHGNMAWSLIALDRPEEAVEEARLAVSREPGFVNGHRNLIEALVQVGRVDEAVDDFRLADLPEPADRMQVANTLAWSLFQAGRGDKGLPFAQDAMAAMGEAGLRDADVVDTYAHLLMVNGRPDDAAKAFMEAVAIDPGYRDGYARRLAGLGYPGDPAQLEASLLACAKTGPGCGM</sequence>
<evidence type="ECO:0000256" key="3">
    <source>
        <dbReference type="SAM" id="SignalP"/>
    </source>
</evidence>
<dbReference type="Gene3D" id="1.25.40.10">
    <property type="entry name" value="Tetratricopeptide repeat domain"/>
    <property type="match status" value="2"/>
</dbReference>
<dbReference type="SMART" id="SM00028">
    <property type="entry name" value="TPR"/>
    <property type="match status" value="5"/>
</dbReference>
<dbReference type="EMBL" id="AOSK01000136">
    <property type="protein sequence ID" value="EYD71541.1"/>
    <property type="molecule type" value="Genomic_DNA"/>
</dbReference>
<reference evidence="4 5" key="1">
    <citation type="submission" date="2013-02" db="EMBL/GenBank/DDBJ databases">
        <authorList>
            <person name="Fiebig A."/>
            <person name="Goeker M."/>
            <person name="Klenk H.-P.P."/>
        </authorList>
    </citation>
    <scope>NUCLEOTIDE SEQUENCE [LARGE SCALE GENOMIC DNA]</scope>
    <source>
        <strain evidence="4 5">DSM 19309</strain>
    </source>
</reference>
<feature type="signal peptide" evidence="3">
    <location>
        <begin position="1"/>
        <end position="23"/>
    </location>
</feature>
<keyword evidence="2" id="KW-0802">TPR repeat</keyword>
<dbReference type="InterPro" id="IPR011990">
    <property type="entry name" value="TPR-like_helical_dom_sf"/>
</dbReference>
<evidence type="ECO:0000313" key="5">
    <source>
        <dbReference type="Proteomes" id="UP000019666"/>
    </source>
</evidence>
<dbReference type="InterPro" id="IPR019734">
    <property type="entry name" value="TPR_rpt"/>
</dbReference>
<dbReference type="InterPro" id="IPR050498">
    <property type="entry name" value="Ycf3"/>
</dbReference>
<dbReference type="HOGENOM" id="CLU_749833_0_0_5"/>
<accession>A0A017HB21</accession>
<dbReference type="Proteomes" id="UP000019666">
    <property type="component" value="Unassembled WGS sequence"/>
</dbReference>
<feature type="chain" id="PRO_5001495852" evidence="3">
    <location>
        <begin position="24"/>
        <end position="369"/>
    </location>
</feature>
<protein>
    <submittedName>
        <fullName evidence="4">Uncharacterized protein</fullName>
    </submittedName>
</protein>
<dbReference type="STRING" id="442562.Rumeso_04942"/>
<dbReference type="Pfam" id="PF13432">
    <property type="entry name" value="TPR_16"/>
    <property type="match status" value="1"/>
</dbReference>
<dbReference type="PANTHER" id="PTHR44858">
    <property type="entry name" value="TETRATRICOPEPTIDE REPEAT PROTEIN 6"/>
    <property type="match status" value="1"/>
</dbReference>